<protein>
    <recommendedName>
        <fullName evidence="4">F-box domain-containing protein</fullName>
    </recommendedName>
</protein>
<name>A0ABR1JHL4_9AGAR</name>
<keyword evidence="3" id="KW-1185">Reference proteome</keyword>
<organism evidence="2 3">
    <name type="scientific">Marasmiellus scandens</name>
    <dbReference type="NCBI Taxonomy" id="2682957"/>
    <lineage>
        <taxon>Eukaryota</taxon>
        <taxon>Fungi</taxon>
        <taxon>Dikarya</taxon>
        <taxon>Basidiomycota</taxon>
        <taxon>Agaricomycotina</taxon>
        <taxon>Agaricomycetes</taxon>
        <taxon>Agaricomycetidae</taxon>
        <taxon>Agaricales</taxon>
        <taxon>Marasmiineae</taxon>
        <taxon>Omphalotaceae</taxon>
        <taxon>Marasmiellus</taxon>
    </lineage>
</organism>
<reference evidence="2 3" key="1">
    <citation type="submission" date="2024-01" db="EMBL/GenBank/DDBJ databases">
        <title>A draft genome for the cacao thread blight pathogen Marasmiellus scandens.</title>
        <authorList>
            <person name="Baruah I.K."/>
            <person name="Leung J."/>
            <person name="Bukari Y."/>
            <person name="Amoako-Attah I."/>
            <person name="Meinhardt L.W."/>
            <person name="Bailey B.A."/>
            <person name="Cohen S.P."/>
        </authorList>
    </citation>
    <scope>NUCLEOTIDE SEQUENCE [LARGE SCALE GENOMIC DNA]</scope>
    <source>
        <strain evidence="2 3">GH-19</strain>
    </source>
</reference>
<accession>A0ABR1JHL4</accession>
<dbReference type="EMBL" id="JBANRG010000012">
    <property type="protein sequence ID" value="KAK7461793.1"/>
    <property type="molecule type" value="Genomic_DNA"/>
</dbReference>
<evidence type="ECO:0000313" key="2">
    <source>
        <dbReference type="EMBL" id="KAK7461793.1"/>
    </source>
</evidence>
<dbReference type="Gene3D" id="3.80.10.10">
    <property type="entry name" value="Ribonuclease Inhibitor"/>
    <property type="match status" value="1"/>
</dbReference>
<comment type="caution">
    <text evidence="2">The sequence shown here is derived from an EMBL/GenBank/DDBJ whole genome shotgun (WGS) entry which is preliminary data.</text>
</comment>
<proteinExistence type="predicted"/>
<dbReference type="Proteomes" id="UP001498398">
    <property type="component" value="Unassembled WGS sequence"/>
</dbReference>
<dbReference type="InterPro" id="IPR032675">
    <property type="entry name" value="LRR_dom_sf"/>
</dbReference>
<feature type="region of interest" description="Disordered" evidence="1">
    <location>
        <begin position="1"/>
        <end position="29"/>
    </location>
</feature>
<evidence type="ECO:0008006" key="4">
    <source>
        <dbReference type="Google" id="ProtNLM"/>
    </source>
</evidence>
<evidence type="ECO:0000256" key="1">
    <source>
        <dbReference type="SAM" id="MobiDB-lite"/>
    </source>
</evidence>
<sequence length="681" mass="76991">MFPFPGLSPSGSKNPFLSRPPSPEWSESETKSVVQKVDFSSTILCTNCLHTFPAPDQTTAPYTSEKLRAKHVPFDAEITGIQTCIDDLTNNLSGYYVEIKRIEEILSKLSRQRDCLERYREEYLTLLSPIRRLPAEILSKIFQYHCQTPMLLRGRYRTSRPSKQEGGIMQAPALYLSHVCSFWRELSFSISSLWASLDIDFDMFDTLSYGQKRILHIFLDNSCSSPLTVKLKVGFNYSAGSDLGILAKHSHRWQTVTWEPRYHPIDLPPQDLSLDLSLLTSLSAQNCSLSDFQATFRDTKVLQHLTLENLDFDRDFMLSCKQLKTVVIKRQSLNQTLIVLANFPDLQSVEISQEFAPPFNLFGPGETLTVELGKLTFLTILADDLEFERLFDSMTAPVLTSLTLLSLPRETSFPTGAFLGFLSRTSGFLKELRLDSIKVRELSLLEILQRTQKLQHLGIRDTSHRPWTPYDSPLLSSTLSDLPIISNSFLRMLTIISPHPLPFTSQLSSILLPELHTIDFVLKFQSIDYGILTDMVASRSKPNLDIGLISPLRNVSVRQGTMWITDPHLPEPSTHFMRPLVALEPVILDDQANEGNGPNITDYIDTGIPDPDLMDEDEIAYQKVERTNGLEKDAHVDAQGLATGGNSRIERVKDKIWRCVWWGGSLTTPEFSFVRLVSGVL</sequence>
<dbReference type="SUPFAM" id="SSF52047">
    <property type="entry name" value="RNI-like"/>
    <property type="match status" value="1"/>
</dbReference>
<gene>
    <name evidence="2" type="ORF">VKT23_008225</name>
</gene>
<evidence type="ECO:0000313" key="3">
    <source>
        <dbReference type="Proteomes" id="UP001498398"/>
    </source>
</evidence>